<dbReference type="InterPro" id="IPR051328">
    <property type="entry name" value="T7SS_ABC-Transporter"/>
</dbReference>
<keyword evidence="4 6" id="KW-0472">Membrane</keyword>
<dbReference type="NCBIfam" id="TIGR03062">
    <property type="entry name" value="pip_yhgE_Cterm"/>
    <property type="match status" value="1"/>
</dbReference>
<proteinExistence type="predicted"/>
<gene>
    <name evidence="7" type="primary">smc_3</name>
    <name evidence="7" type="ORF">CAGA_08070</name>
</gene>
<organism evidence="7 8">
    <name type="scientific">Caproiciproducens galactitolivorans</name>
    <dbReference type="NCBI Taxonomy" id="642589"/>
    <lineage>
        <taxon>Bacteria</taxon>
        <taxon>Bacillati</taxon>
        <taxon>Bacillota</taxon>
        <taxon>Clostridia</taxon>
        <taxon>Eubacteriales</taxon>
        <taxon>Acutalibacteraceae</taxon>
        <taxon>Caproiciproducens</taxon>
    </lineage>
</organism>
<evidence type="ECO:0000256" key="3">
    <source>
        <dbReference type="ARBA" id="ARBA00022989"/>
    </source>
</evidence>
<evidence type="ECO:0000256" key="1">
    <source>
        <dbReference type="ARBA" id="ARBA00004141"/>
    </source>
</evidence>
<feature type="coiled-coil region" evidence="5">
    <location>
        <begin position="448"/>
        <end position="475"/>
    </location>
</feature>
<dbReference type="AlphaFoldDB" id="A0A4Z0Y3L5"/>
<feature type="transmembrane region" description="Helical" evidence="6">
    <location>
        <begin position="836"/>
        <end position="858"/>
    </location>
</feature>
<evidence type="ECO:0000313" key="8">
    <source>
        <dbReference type="Proteomes" id="UP000297714"/>
    </source>
</evidence>
<accession>A0A4Z0Y3L5</accession>
<evidence type="ECO:0000256" key="6">
    <source>
        <dbReference type="SAM" id="Phobius"/>
    </source>
</evidence>
<reference evidence="7 8" key="1">
    <citation type="submission" date="2019-04" db="EMBL/GenBank/DDBJ databases">
        <authorList>
            <person name="Poehlein A."/>
            <person name="Bengelsdorf F.R."/>
            <person name="Duerre P."/>
            <person name="Daniel R."/>
        </authorList>
    </citation>
    <scope>NUCLEOTIDE SEQUENCE [LARGE SCALE GENOMIC DNA]</scope>
    <source>
        <strain evidence="7 8">BS-1</strain>
    </source>
</reference>
<feature type="transmembrane region" description="Helical" evidence="6">
    <location>
        <begin position="752"/>
        <end position="773"/>
    </location>
</feature>
<evidence type="ECO:0000256" key="2">
    <source>
        <dbReference type="ARBA" id="ARBA00022692"/>
    </source>
</evidence>
<keyword evidence="2 6" id="KW-0812">Transmembrane</keyword>
<dbReference type="InterPro" id="IPR017501">
    <property type="entry name" value="Phage_infect_YhgE_C"/>
</dbReference>
<comment type="caution">
    <text evidence="7">The sequence shown here is derived from an EMBL/GenBank/DDBJ whole genome shotgun (WGS) entry which is preliminary data.</text>
</comment>
<keyword evidence="5" id="KW-0175">Coiled coil</keyword>
<keyword evidence="8" id="KW-1185">Reference proteome</keyword>
<protein>
    <submittedName>
        <fullName evidence="7">Chromosome partition protein Smc</fullName>
    </submittedName>
</protein>
<dbReference type="Gene3D" id="3.40.1710.10">
    <property type="entry name" value="abc type-2 transporter like domain"/>
    <property type="match status" value="1"/>
</dbReference>
<comment type="subcellular location">
    <subcellularLocation>
        <location evidence="1">Membrane</location>
        <topology evidence="1">Multi-pass membrane protein</topology>
    </subcellularLocation>
</comment>
<dbReference type="OrthoDB" id="9811483at2"/>
<sequence length="879" mass="96982">MNFRNIKKVYRQDWKRISKNPVAIVILAGLCVLPSLYAWVNIKACWNVYENTEEISVAVVNNDKGDIYKDEEINVGDEIVEELKQNNKIKWIFTNSNDANLGLIDSTYYAMIEIPPDFSSKFLTVLTDTPQKPQIIYKVDTKANPVAGKITATASNTLVEKVSAEFISSVNESAFTTLNRIGESADDNKETVLKVKDYIIQLNRYMDVITNSLDNIGTNSDNLNVFLKSIGDTMPAIQSSLDAIGTNNSDKQKIIQSMQTAVNTAIENVDLNLKHTQTSNTKVKELFASLNESVSSANASKINTTLPMISAQLDSMDDSIDATIRYLNQCSSYDYDTGIDSAITSLTKLQASLKNLRKSLADLQDQLKKASGSVDMILKILDAKILQLEKDLDAVDAALRVVIIQLENLNQTLQNPYLAQAINAMKAIQQSGLKEALKAILEDLRTSEKTVQVALKELNEVLTRAQQQIDYANTKIGTAVTYLNSVISSNEKKKDQMERMVKHLRAVKSYITDQQNQISNVQSQLNSANSIAKKTADLLNDDCNRISSQLNSALSLYNSGIKNDLKSIGDNAIVALKDSSALIENAQDLSRLITSMVKTAEEGSSLSSEFSSKINDKLDEFKDIISTLGSKFEQVNNDDIIEIISILQNDPQLMGNYISEPFEIKEEQIYSIPNYGTGMAPIYTTLALWVGCLVLNSILRTEVAPFDGIERLSLREKHFGKMLLFVNLAAVQGLIISLGDIFLLKIQVVNPTLFVTFCVFSSIVFAIITFTLASTLGNVGKALSIIYLILQVAGSGGSYPIQVDPLIFRILQPLFPFTYTLGGIREAIAGPLPSSVITNFALLTIFAAVFLIGGYLTVEPLNNTFHQFECDFKKSGLGE</sequence>
<dbReference type="PANTHER" id="PTHR43077">
    <property type="entry name" value="TRANSPORT PERMEASE YVFS-RELATED"/>
    <property type="match status" value="1"/>
</dbReference>
<dbReference type="PANTHER" id="PTHR43077:SF10">
    <property type="entry name" value="TRANSPORT PERMEASE PROTEIN"/>
    <property type="match status" value="1"/>
</dbReference>
<name>A0A4Z0Y3L5_9FIRM</name>
<dbReference type="NCBIfam" id="TIGR03061">
    <property type="entry name" value="pip_yhgE_Nterm"/>
    <property type="match status" value="1"/>
</dbReference>
<evidence type="ECO:0000313" key="7">
    <source>
        <dbReference type="EMBL" id="TGJ77437.1"/>
    </source>
</evidence>
<dbReference type="Proteomes" id="UP000297714">
    <property type="component" value="Unassembled WGS sequence"/>
</dbReference>
<dbReference type="GO" id="GO:0016020">
    <property type="term" value="C:membrane"/>
    <property type="evidence" value="ECO:0007669"/>
    <property type="project" value="UniProtKB-SubCell"/>
</dbReference>
<evidence type="ECO:0000256" key="4">
    <source>
        <dbReference type="ARBA" id="ARBA00023136"/>
    </source>
</evidence>
<feature type="coiled-coil region" evidence="5">
    <location>
        <begin position="346"/>
        <end position="398"/>
    </location>
</feature>
<keyword evidence="3 6" id="KW-1133">Transmembrane helix</keyword>
<evidence type="ECO:0000256" key="5">
    <source>
        <dbReference type="SAM" id="Coils"/>
    </source>
</evidence>
<dbReference type="InterPro" id="IPR017500">
    <property type="entry name" value="Phage_infect_YhgE_N"/>
</dbReference>
<dbReference type="RefSeq" id="WP_135657974.1">
    <property type="nucleotide sequence ID" value="NZ_SRMQ01000002.1"/>
</dbReference>
<feature type="transmembrane region" description="Helical" evidence="6">
    <location>
        <begin position="722"/>
        <end position="746"/>
    </location>
</feature>
<dbReference type="EMBL" id="SRMQ01000002">
    <property type="protein sequence ID" value="TGJ77437.1"/>
    <property type="molecule type" value="Genomic_DNA"/>
</dbReference>